<dbReference type="GO" id="GO:0015386">
    <property type="term" value="F:potassium:proton antiporter activity"/>
    <property type="evidence" value="ECO:0007669"/>
    <property type="project" value="TreeGrafter"/>
</dbReference>
<feature type="transmembrane region" description="Helical" evidence="10">
    <location>
        <begin position="326"/>
        <end position="344"/>
    </location>
</feature>
<evidence type="ECO:0000256" key="2">
    <source>
        <dbReference type="ARBA" id="ARBA00022448"/>
    </source>
</evidence>
<dbReference type="EMBL" id="MTYJ01000236">
    <property type="protein sequence ID" value="OWA51717.1"/>
    <property type="molecule type" value="Genomic_DNA"/>
</dbReference>
<evidence type="ECO:0000259" key="11">
    <source>
        <dbReference type="Pfam" id="PF00999"/>
    </source>
</evidence>
<dbReference type="Gene3D" id="1.20.120.350">
    <property type="entry name" value="Voltage-gated potassium channels. Chain C"/>
    <property type="match status" value="1"/>
</dbReference>
<dbReference type="SUPFAM" id="SSF51206">
    <property type="entry name" value="cAMP-binding domain-like"/>
    <property type="match status" value="1"/>
</dbReference>
<evidence type="ECO:0000256" key="1">
    <source>
        <dbReference type="ARBA" id="ARBA00004651"/>
    </source>
</evidence>
<dbReference type="PANTHER" id="PTHR10110:SF86">
    <property type="entry name" value="SODIUM_HYDROGEN EXCHANGER 7"/>
    <property type="match status" value="1"/>
</dbReference>
<evidence type="ECO:0000313" key="12">
    <source>
        <dbReference type="EMBL" id="OWA51717.1"/>
    </source>
</evidence>
<evidence type="ECO:0000256" key="7">
    <source>
        <dbReference type="ARBA" id="ARBA00023065"/>
    </source>
</evidence>
<dbReference type="CDD" id="cd00038">
    <property type="entry name" value="CAP_ED"/>
    <property type="match status" value="1"/>
</dbReference>
<feature type="transmembrane region" description="Helical" evidence="10">
    <location>
        <begin position="434"/>
        <end position="457"/>
    </location>
</feature>
<feature type="transmembrane region" description="Helical" evidence="10">
    <location>
        <begin position="399"/>
        <end position="419"/>
    </location>
</feature>
<evidence type="ECO:0000256" key="6">
    <source>
        <dbReference type="ARBA" id="ARBA00023053"/>
    </source>
</evidence>
<dbReference type="GO" id="GO:0051453">
    <property type="term" value="P:regulation of intracellular pH"/>
    <property type="evidence" value="ECO:0007669"/>
    <property type="project" value="TreeGrafter"/>
</dbReference>
<dbReference type="GO" id="GO:0005886">
    <property type="term" value="C:plasma membrane"/>
    <property type="evidence" value="ECO:0007669"/>
    <property type="project" value="UniProtKB-SubCell"/>
</dbReference>
<evidence type="ECO:0000256" key="3">
    <source>
        <dbReference type="ARBA" id="ARBA00022475"/>
    </source>
</evidence>
<dbReference type="Gene3D" id="6.10.140.1330">
    <property type="match status" value="1"/>
</dbReference>
<dbReference type="InterPro" id="IPR006153">
    <property type="entry name" value="Cation/H_exchanger_TM"/>
</dbReference>
<dbReference type="AlphaFoldDB" id="A0A9X6NCS4"/>
<evidence type="ECO:0000313" key="13">
    <source>
        <dbReference type="Proteomes" id="UP000192578"/>
    </source>
</evidence>
<dbReference type="PANTHER" id="PTHR10110">
    <property type="entry name" value="SODIUM/HYDROGEN EXCHANGER"/>
    <property type="match status" value="1"/>
</dbReference>
<feature type="transmembrane region" description="Helical" evidence="10">
    <location>
        <begin position="108"/>
        <end position="127"/>
    </location>
</feature>
<dbReference type="InterPro" id="IPR014710">
    <property type="entry name" value="RmlC-like_jellyroll"/>
</dbReference>
<keyword evidence="2" id="KW-0813">Transport</keyword>
<dbReference type="GO" id="GO:0098719">
    <property type="term" value="P:sodium ion import across plasma membrane"/>
    <property type="evidence" value="ECO:0007669"/>
    <property type="project" value="TreeGrafter"/>
</dbReference>
<feature type="transmembrane region" description="Helical" evidence="10">
    <location>
        <begin position="655"/>
        <end position="674"/>
    </location>
</feature>
<comment type="subcellular location">
    <subcellularLocation>
        <location evidence="1">Cell membrane</location>
        <topology evidence="1">Multi-pass membrane protein</topology>
    </subcellularLocation>
</comment>
<gene>
    <name evidence="12" type="ORF">BV898_16189</name>
</gene>
<feature type="transmembrane region" description="Helical" evidence="10">
    <location>
        <begin position="281"/>
        <end position="305"/>
    </location>
</feature>
<keyword evidence="9" id="KW-0739">Sodium transport</keyword>
<protein>
    <submittedName>
        <fullName evidence="12">Sodium/hydrogen exchanger 7</fullName>
    </submittedName>
</protein>
<dbReference type="Pfam" id="PF00999">
    <property type="entry name" value="Na_H_Exchanger"/>
    <property type="match status" value="1"/>
</dbReference>
<sequence>MWSGGGMNFSAGFLQGESDAWDIHGSNSTADPHLDSRSLYTHNPPPYSILFVFVTILVGVFMRLLQPKLPIPYTVVIMIFGIIYGILAVTVYRPLANYTAITRIDPHWILQIFLPILIFESSFTINFQMFRKAVGQILILATGGLALATCLTAVVVKYAFNYGWNWCASLMFGALISATDPVAVVALLKDVGASPELGVVLEGESLLNDGTAIIFFNIFLALNTIPDEEFSAESLAVQSVLTVAGGPLFGFVCGWIASWFIGRISNDAIAEVSVTLAAAYLTFYVSEAILNVSGVLAVVVLGLVLNYERTAISPEVEPWMHEFWSTLTYIANTLIFAIVGLTISEHALMNFSHTDWLNLLLLYGAIIVIRLVSIIVFLPVIRYAESAKQSSTCKQWRNVLVMGWGGLRGAVSLCLAMTVSRDPRLEQITIGDKVLIHTAGIVMLTLFVNGTTTAKLLSLLGMSRIPEVTIKAVDNALRHIFRSREREISVLRADHFLDEINWEDITLETNLKNPYRKSKQPSILGLNSSTETLATISRDFALLEVGGEPVHDPESYQTIRLVWLKLLRHSFWEQFERGLICRQTLVYLCGCVDKALSQSDDLLDPDIITARFSIGQRLTYCQKMLNKLTGHDTGPCVSQSPGTPSRKGHGVVESCWFTALVYLSITVHVTASIVNLALNWHGHHLDENFFHENVYFVAANAFFCLVYGIEIALSISRFGFVKYFRRHWNKLEIIVFAILLVDLTLDIYVLGYGDGGSHIHQAMLRFFDVLSLLRILRAIRLVKLVFPMMGKFMESLVTHRLMSGFDIGQAFMTGQEAATRWTESFIQNSAVLTRLKIAADVAHDKVLKELGTLLEERPDIARAVKKRYASRKIIQFMRKDLQALKTRGLIEEKAAAILQNKLHRKMEIASRIPYRTINPEDLLRRIPWIQKNRRLRTFLMSRAIFYKYPKQHVLIAAGDEPLGIFVILFGVVKPVPLPNVVASHQELAEKTSFASGETVGELLVVAGKRSPTSYVCCTATQVLCLPAALMQEAFQKFECLEQEIWDVCGRKMTAVLLASQPTFHHLSADKIAKRVNKGAVILLKDDNFSLLPEWELVILLHGKCNGLPQEIAMKGPKIISNQIKTLQFQRSHPPGLIKGHGIDQPVLFVLDHDRTLSRTLSTESQELSGSIGYNNAGFHG</sequence>
<evidence type="ECO:0000256" key="10">
    <source>
        <dbReference type="SAM" id="Phobius"/>
    </source>
</evidence>
<keyword evidence="7" id="KW-0406">Ion transport</keyword>
<accession>A0A9X6NCS4</accession>
<dbReference type="InterPro" id="IPR000595">
    <property type="entry name" value="cNMP-bd_dom"/>
</dbReference>
<evidence type="ECO:0000256" key="5">
    <source>
        <dbReference type="ARBA" id="ARBA00022989"/>
    </source>
</evidence>
<proteinExistence type="predicted"/>
<dbReference type="Gene3D" id="2.60.120.10">
    <property type="entry name" value="Jelly Rolls"/>
    <property type="match status" value="1"/>
</dbReference>
<feature type="transmembrane region" description="Helical" evidence="10">
    <location>
        <begin position="733"/>
        <end position="751"/>
    </location>
</feature>
<keyword evidence="8 10" id="KW-0472">Membrane</keyword>
<dbReference type="InterPro" id="IPR018490">
    <property type="entry name" value="cNMP-bd_dom_sf"/>
</dbReference>
<dbReference type="InterPro" id="IPR018422">
    <property type="entry name" value="Cation/H_exchanger_CPA1"/>
</dbReference>
<evidence type="ECO:0000256" key="4">
    <source>
        <dbReference type="ARBA" id="ARBA00022692"/>
    </source>
</evidence>
<feature type="transmembrane region" description="Helical" evidence="10">
    <location>
        <begin position="163"/>
        <end position="186"/>
    </location>
</feature>
<evidence type="ECO:0000256" key="9">
    <source>
        <dbReference type="ARBA" id="ARBA00023201"/>
    </source>
</evidence>
<keyword evidence="4 10" id="KW-0812">Transmembrane</keyword>
<keyword evidence="5 10" id="KW-1133">Transmembrane helix</keyword>
<name>A0A9X6NCS4_HYPEX</name>
<dbReference type="SUPFAM" id="SSF81324">
    <property type="entry name" value="Voltage-gated potassium channels"/>
    <property type="match status" value="1"/>
</dbReference>
<evidence type="ECO:0000256" key="8">
    <source>
        <dbReference type="ARBA" id="ARBA00023136"/>
    </source>
</evidence>
<feature type="domain" description="Cation/H+ exchanger transmembrane" evidence="11">
    <location>
        <begin position="60"/>
        <end position="457"/>
    </location>
</feature>
<keyword evidence="13" id="KW-1185">Reference proteome</keyword>
<keyword evidence="3" id="KW-1003">Cell membrane</keyword>
<dbReference type="OrthoDB" id="441412at2759"/>
<reference evidence="13" key="1">
    <citation type="submission" date="2017-01" db="EMBL/GenBank/DDBJ databases">
        <title>Comparative genomics of anhydrobiosis in the tardigrade Hypsibius dujardini.</title>
        <authorList>
            <person name="Yoshida Y."/>
            <person name="Koutsovoulos G."/>
            <person name="Laetsch D."/>
            <person name="Stevens L."/>
            <person name="Kumar S."/>
            <person name="Horikawa D."/>
            <person name="Ishino K."/>
            <person name="Komine S."/>
            <person name="Tomita M."/>
            <person name="Blaxter M."/>
            <person name="Arakawa K."/>
        </authorList>
    </citation>
    <scope>NUCLEOTIDE SEQUENCE [LARGE SCALE GENOMIC DNA]</scope>
    <source>
        <strain evidence="13">Z151</strain>
    </source>
</reference>
<feature type="transmembrane region" description="Helical" evidence="10">
    <location>
        <begin position="133"/>
        <end position="156"/>
    </location>
</feature>
<feature type="transmembrane region" description="Helical" evidence="10">
    <location>
        <begin position="694"/>
        <end position="713"/>
    </location>
</feature>
<dbReference type="InterPro" id="IPR027359">
    <property type="entry name" value="Volt_channel_dom_sf"/>
</dbReference>
<organism evidence="12 13">
    <name type="scientific">Hypsibius exemplaris</name>
    <name type="common">Freshwater tardigrade</name>
    <dbReference type="NCBI Taxonomy" id="2072580"/>
    <lineage>
        <taxon>Eukaryota</taxon>
        <taxon>Metazoa</taxon>
        <taxon>Ecdysozoa</taxon>
        <taxon>Tardigrada</taxon>
        <taxon>Eutardigrada</taxon>
        <taxon>Parachela</taxon>
        <taxon>Hypsibioidea</taxon>
        <taxon>Hypsibiidae</taxon>
        <taxon>Hypsibius</taxon>
    </lineage>
</organism>
<feature type="transmembrane region" description="Helical" evidence="10">
    <location>
        <begin position="71"/>
        <end position="96"/>
    </location>
</feature>
<feature type="transmembrane region" description="Helical" evidence="10">
    <location>
        <begin position="356"/>
        <end position="378"/>
    </location>
</feature>
<comment type="caution">
    <text evidence="12">The sequence shown here is derived from an EMBL/GenBank/DDBJ whole genome shotgun (WGS) entry which is preliminary data.</text>
</comment>
<feature type="transmembrane region" description="Helical" evidence="10">
    <location>
        <begin position="237"/>
        <end position="261"/>
    </location>
</feature>
<dbReference type="Proteomes" id="UP000192578">
    <property type="component" value="Unassembled WGS sequence"/>
</dbReference>
<dbReference type="GO" id="GO:0015385">
    <property type="term" value="F:sodium:proton antiporter activity"/>
    <property type="evidence" value="ECO:0007669"/>
    <property type="project" value="InterPro"/>
</dbReference>
<feature type="transmembrane region" description="Helical" evidence="10">
    <location>
        <begin position="47"/>
        <end position="65"/>
    </location>
</feature>
<keyword evidence="6" id="KW-0915">Sodium</keyword>